<proteinExistence type="predicted"/>
<evidence type="ECO:0000313" key="3">
    <source>
        <dbReference type="Proteomes" id="UP001430755"/>
    </source>
</evidence>
<keyword evidence="3" id="KW-1185">Reference proteome</keyword>
<protein>
    <recommendedName>
        <fullName evidence="4">Phage tail tape measure protein</fullName>
    </recommendedName>
</protein>
<accession>A0ABS9WF66</accession>
<gene>
    <name evidence="2" type="ORF">LPT13_04030</name>
</gene>
<name>A0ABS9WF66_9ACTN</name>
<comment type="caution">
    <text evidence="2">The sequence shown here is derived from an EMBL/GenBank/DDBJ whole genome shotgun (WGS) entry which is preliminary data.</text>
</comment>
<evidence type="ECO:0000313" key="2">
    <source>
        <dbReference type="EMBL" id="MCI2241521.1"/>
    </source>
</evidence>
<dbReference type="EMBL" id="JAJMLW010000001">
    <property type="protein sequence ID" value="MCI2241521.1"/>
    <property type="molecule type" value="Genomic_DNA"/>
</dbReference>
<sequence>MARNEAKVRFVAETEGLTAGISKVNGANKELRSELKLVDAQMRSGGESASLLEQRQRILGEQAANTAEKAAMLQQKLEAAERAFGTGSAEAERLRTSLNYVRVDQEKLAAEMASTTARLEAQAAAERSSESALDKLTATIGRQKAEVARLEGEYKSAVVQFGRSSAEARQLESGLSRANSGLAQSEAKMQEAERAAKDLACGLDDAADSARDAGSSIGDIAAGNMLADMAGGAASALAGLSEATEENRAAMNRLGVAYEWSGRSIDEARDVYQGFLGLCGDSGQAVEAAQLMNNLADAGASIDEWYGIAAGTTAAFGDALPIESLIESANETVRCGTVTGGLADALNWTAISQARLNDQLGDHPAVMGAYNEAVAEGASQEDAMNAALAACSSEQERQEVLTAALLQQYGELGAGFAEVNSDIDAARRANDDLVQAQSQLAEQVAPLQTAVTQLAADGIGLLAGNLQTVVPVVVGLGTALGGLWLVMNGASVIQGVATSFGALNAVMAANPVGIVVVAVAGLVAGIITLWNTSEEFRVFWIGVWDGVRAAAGDARAWVEGNVIQPMSTGFGQFCEFINLLFSDPFAALRVAGEGIIAWFSSRFPGVSSTVGSVIRAAQAFFSDPFGALRSAGDAVVAAIGARFPGVSSTVGSVIGAVKGFLADPFAPLRNAVDSAVSWFKRTFRLEIPPIKMPPLPHPKISGSFSLNPPSVPHISVEWYARAMDTATVLTGPTIFGAAGGSLLGGGEAGREVVSGEGHLIGLIEAAVSRNVDRSGIDRVVAAIRRLDDGLGGKIRDNSPRFPDERQFGRMARKAVER</sequence>
<evidence type="ECO:0008006" key="4">
    <source>
        <dbReference type="Google" id="ProtNLM"/>
    </source>
</evidence>
<organism evidence="2 3">
    <name type="scientific">Adlercreutzia faecimuris</name>
    <dbReference type="NCBI Taxonomy" id="2897341"/>
    <lineage>
        <taxon>Bacteria</taxon>
        <taxon>Bacillati</taxon>
        <taxon>Actinomycetota</taxon>
        <taxon>Coriobacteriia</taxon>
        <taxon>Eggerthellales</taxon>
        <taxon>Eggerthellaceae</taxon>
        <taxon>Adlercreutzia</taxon>
    </lineage>
</organism>
<evidence type="ECO:0000256" key="1">
    <source>
        <dbReference type="SAM" id="Coils"/>
    </source>
</evidence>
<dbReference type="RefSeq" id="WP_242163762.1">
    <property type="nucleotide sequence ID" value="NZ_JAJMLW010000001.1"/>
</dbReference>
<reference evidence="2" key="1">
    <citation type="submission" date="2021-11" db="EMBL/GenBank/DDBJ databases">
        <title>A Novel Adlercreutzia Species, isolated from a Allomyrina dichotoma larva feces.</title>
        <authorList>
            <person name="Suh M.K."/>
        </authorList>
    </citation>
    <scope>NUCLEOTIDE SEQUENCE</scope>
    <source>
        <strain evidence="2">JBNU-10</strain>
    </source>
</reference>
<keyword evidence="1" id="KW-0175">Coiled coil</keyword>
<feature type="coiled-coil region" evidence="1">
    <location>
        <begin position="133"/>
        <end position="202"/>
    </location>
</feature>
<dbReference type="Proteomes" id="UP001430755">
    <property type="component" value="Unassembled WGS sequence"/>
</dbReference>